<dbReference type="SUPFAM" id="SSF101912">
    <property type="entry name" value="Sema domain"/>
    <property type="match status" value="1"/>
</dbReference>
<evidence type="ECO:0000259" key="5">
    <source>
        <dbReference type="PROSITE" id="PS51004"/>
    </source>
</evidence>
<keyword evidence="3" id="KW-1133">Transmembrane helix</keyword>
<evidence type="ECO:0000256" key="3">
    <source>
        <dbReference type="SAM" id="Phobius"/>
    </source>
</evidence>
<keyword evidence="7" id="KW-1185">Reference proteome</keyword>
<evidence type="ECO:0000256" key="4">
    <source>
        <dbReference type="SAM" id="SignalP"/>
    </source>
</evidence>
<dbReference type="AlphaFoldDB" id="A0AA36CNL3"/>
<sequence length="598" mass="66754">MISQFILLFLAYLLIQLEASQVYDLKNESASLRLQVGPGEALVKLYEYRQHWLFGGRRAVCQNDLRIFYPLAQGFVVCGTNARRPACFVFSDGLLRRSFSALGQAPTLNKYPSKFYASARQLFTFTASDFSGQEFLLLRRNQNGSTAGEIRSPRPSFDRPEIVEMHENKEEIWLWFNENPADSEQCGKKSESRVARVCKNDPGAAKPYDMEFSSFSKAKVECAIREDSKDTLYFNQLQSVRRTGSTRLVGAFQSQLAGLGASALCEFDVGSIQKTLHSKFKNYRSSGCPRATSTDAQLAAKSNPMVDNMITAKPFFHIFNGKDRFTALAIEDEVRSITIPNQKITVIYVGTDRGNVLKLVKSSAGPVVHVATLRVTNSTIRELTVLKVPLPNLNSKWELLVGTDTGFHKAPVGACAQAETCQACTRLGDPQCAWKLDRCVPVMEHLNARQHLWTDPGQCVDVEIPTTISTTPSTTTTTTRKMTNIVTKDYYEQRQFLFERRDDKPVPCTAEVVQKEVRSRVDFVPIVSALLIGCLLGAAALYAVMWVGRWPKEKPPPSPVCQTRIEAYTSVPSNSQSMHSTVTTRSTSTPHISKLTYC</sequence>
<dbReference type="InterPro" id="IPR036352">
    <property type="entry name" value="Semap_dom_sf"/>
</dbReference>
<dbReference type="GO" id="GO:0005886">
    <property type="term" value="C:plasma membrane"/>
    <property type="evidence" value="ECO:0007669"/>
    <property type="project" value="TreeGrafter"/>
</dbReference>
<comment type="caution">
    <text evidence="1">Lacks conserved residue(s) required for the propagation of feature annotation.</text>
</comment>
<feature type="region of interest" description="Disordered" evidence="2">
    <location>
        <begin position="572"/>
        <end position="598"/>
    </location>
</feature>
<accession>A0AA36CNL3</accession>
<dbReference type="GO" id="GO:0007411">
    <property type="term" value="P:axon guidance"/>
    <property type="evidence" value="ECO:0007669"/>
    <property type="project" value="TreeGrafter"/>
</dbReference>
<evidence type="ECO:0000256" key="2">
    <source>
        <dbReference type="SAM" id="MobiDB-lite"/>
    </source>
</evidence>
<dbReference type="InterPro" id="IPR001627">
    <property type="entry name" value="Semap_dom"/>
</dbReference>
<reference evidence="6" key="1">
    <citation type="submission" date="2023-06" db="EMBL/GenBank/DDBJ databases">
        <authorList>
            <person name="Delattre M."/>
        </authorList>
    </citation>
    <scope>NUCLEOTIDE SEQUENCE</scope>
    <source>
        <strain evidence="6">AF72</strain>
    </source>
</reference>
<feature type="non-terminal residue" evidence="6">
    <location>
        <position position="1"/>
    </location>
</feature>
<dbReference type="PANTHER" id="PTHR11036:SF92">
    <property type="entry name" value="SEMA DOMAIN-CONTAINING PROTEIN"/>
    <property type="match status" value="1"/>
</dbReference>
<dbReference type="Pfam" id="PF01403">
    <property type="entry name" value="Sema"/>
    <property type="match status" value="1"/>
</dbReference>
<feature type="chain" id="PRO_5041364881" description="Sema domain-containing protein" evidence="4">
    <location>
        <begin position="20"/>
        <end position="598"/>
    </location>
</feature>
<dbReference type="GO" id="GO:0045499">
    <property type="term" value="F:chemorepellent activity"/>
    <property type="evidence" value="ECO:0007669"/>
    <property type="project" value="TreeGrafter"/>
</dbReference>
<dbReference type="EMBL" id="CATQJA010002597">
    <property type="protein sequence ID" value="CAJ0572407.1"/>
    <property type="molecule type" value="Genomic_DNA"/>
</dbReference>
<evidence type="ECO:0000313" key="6">
    <source>
        <dbReference type="EMBL" id="CAJ0572407.1"/>
    </source>
</evidence>
<protein>
    <recommendedName>
        <fullName evidence="5">Sema domain-containing protein</fullName>
    </recommendedName>
</protein>
<feature type="signal peptide" evidence="4">
    <location>
        <begin position="1"/>
        <end position="19"/>
    </location>
</feature>
<evidence type="ECO:0000256" key="1">
    <source>
        <dbReference type="PROSITE-ProRule" id="PRU00352"/>
    </source>
</evidence>
<dbReference type="PANTHER" id="PTHR11036">
    <property type="entry name" value="SEMAPHORIN"/>
    <property type="match status" value="1"/>
</dbReference>
<feature type="compositionally biased region" description="Polar residues" evidence="2">
    <location>
        <begin position="572"/>
        <end position="591"/>
    </location>
</feature>
<keyword evidence="4" id="KW-0732">Signal</keyword>
<dbReference type="InterPro" id="IPR015943">
    <property type="entry name" value="WD40/YVTN_repeat-like_dom_sf"/>
</dbReference>
<keyword evidence="3" id="KW-0812">Transmembrane</keyword>
<keyword evidence="3" id="KW-0472">Membrane</keyword>
<feature type="domain" description="Sema" evidence="5">
    <location>
        <begin position="1"/>
        <end position="412"/>
    </location>
</feature>
<dbReference type="Gene3D" id="2.130.10.10">
    <property type="entry name" value="YVTN repeat-like/Quinoprotein amine dehydrogenase"/>
    <property type="match status" value="1"/>
</dbReference>
<name>A0AA36CNL3_9BILA</name>
<organism evidence="6 7">
    <name type="scientific">Mesorhabditis spiculigera</name>
    <dbReference type="NCBI Taxonomy" id="96644"/>
    <lineage>
        <taxon>Eukaryota</taxon>
        <taxon>Metazoa</taxon>
        <taxon>Ecdysozoa</taxon>
        <taxon>Nematoda</taxon>
        <taxon>Chromadorea</taxon>
        <taxon>Rhabditida</taxon>
        <taxon>Rhabditina</taxon>
        <taxon>Rhabditomorpha</taxon>
        <taxon>Rhabditoidea</taxon>
        <taxon>Rhabditidae</taxon>
        <taxon>Mesorhabditinae</taxon>
        <taxon>Mesorhabditis</taxon>
    </lineage>
</organism>
<feature type="transmembrane region" description="Helical" evidence="3">
    <location>
        <begin position="523"/>
        <end position="544"/>
    </location>
</feature>
<dbReference type="GO" id="GO:0030335">
    <property type="term" value="P:positive regulation of cell migration"/>
    <property type="evidence" value="ECO:0007669"/>
    <property type="project" value="TreeGrafter"/>
</dbReference>
<dbReference type="PROSITE" id="PS51004">
    <property type="entry name" value="SEMA"/>
    <property type="match status" value="1"/>
</dbReference>
<dbReference type="Proteomes" id="UP001177023">
    <property type="component" value="Unassembled WGS sequence"/>
</dbReference>
<dbReference type="SMART" id="SM00630">
    <property type="entry name" value="Sema"/>
    <property type="match status" value="1"/>
</dbReference>
<dbReference type="GO" id="GO:0030215">
    <property type="term" value="F:semaphorin receptor binding"/>
    <property type="evidence" value="ECO:0007669"/>
    <property type="project" value="InterPro"/>
</dbReference>
<comment type="caution">
    <text evidence="6">The sequence shown here is derived from an EMBL/GenBank/DDBJ whole genome shotgun (WGS) entry which is preliminary data.</text>
</comment>
<dbReference type="InterPro" id="IPR027231">
    <property type="entry name" value="Semaphorin"/>
</dbReference>
<proteinExistence type="predicted"/>
<dbReference type="GO" id="GO:0071526">
    <property type="term" value="P:semaphorin-plexin signaling pathway"/>
    <property type="evidence" value="ECO:0007669"/>
    <property type="project" value="TreeGrafter"/>
</dbReference>
<evidence type="ECO:0000313" key="7">
    <source>
        <dbReference type="Proteomes" id="UP001177023"/>
    </source>
</evidence>
<gene>
    <name evidence="6" type="ORF">MSPICULIGERA_LOCUS10795</name>
</gene>